<dbReference type="PANTHER" id="PTHR37937:SF1">
    <property type="entry name" value="CONJUGATIVE TRANSFER: DNA TRANSPORT"/>
    <property type="match status" value="1"/>
</dbReference>
<dbReference type="OrthoDB" id="226701at2"/>
<evidence type="ECO:0000313" key="9">
    <source>
        <dbReference type="Proteomes" id="UP000465031"/>
    </source>
</evidence>
<dbReference type="InterPro" id="IPR003688">
    <property type="entry name" value="TraG/VirD4"/>
</dbReference>
<protein>
    <submittedName>
        <fullName evidence="6 7">Type IV secretory system Conjugative DNA transfer</fullName>
    </submittedName>
</protein>
<dbReference type="RefSeq" id="WP_068207746.1">
    <property type="nucleotide sequence ID" value="NZ_CP047186.1"/>
</dbReference>
<evidence type="ECO:0000256" key="2">
    <source>
        <dbReference type="ARBA" id="ARBA00022475"/>
    </source>
</evidence>
<accession>A0A166IL72</accession>
<dbReference type="InterPro" id="IPR051539">
    <property type="entry name" value="T4SS-coupling_protein"/>
</dbReference>
<evidence type="ECO:0000256" key="3">
    <source>
        <dbReference type="ARBA" id="ARBA00022692"/>
    </source>
</evidence>
<reference evidence="9" key="2">
    <citation type="submission" date="2019-12" db="EMBL/GenBank/DDBJ databases">
        <title>Complete and draft genome sequences of new strains and members of some known species of the genus Rathayibacter isolated from plants.</title>
        <authorList>
            <person name="Tarlachkov S.V."/>
            <person name="Starodumova I.P."/>
            <person name="Dorofeeva L.V."/>
            <person name="Prisyazhnaya N.V."/>
            <person name="Leyn S."/>
            <person name="Zlamal J."/>
            <person name="Elan M."/>
            <person name="Osterman A.L."/>
            <person name="Nadler S."/>
            <person name="Subbotin S.A."/>
            <person name="Evtushenko L.I."/>
        </authorList>
    </citation>
    <scope>NUCLEOTIDE SEQUENCE [LARGE SCALE GENOMIC DNA]</scope>
    <source>
        <strain evidence="9">VKM Ac-2761</strain>
    </source>
</reference>
<dbReference type="Proteomes" id="UP000465031">
    <property type="component" value="Chromosome"/>
</dbReference>
<evidence type="ECO:0000313" key="8">
    <source>
        <dbReference type="Proteomes" id="UP000076717"/>
    </source>
</evidence>
<sequence>MLYASFEDMMLLIAGPRVGTSTSLVIPAIMAAPGAVVTTSNKRDVLDATRDVRAAKGHVWVFDPQRVAFEDATWWWNALSYVTDDTKAAKLATHFASGTPAMNAKTDAYFDGKGQELLSDLLLAAAAGNPLRSAEVIFSSSGCAAMAGQPHASARGGTGADRPVARQLRLTHRSGAGR</sequence>
<evidence type="ECO:0000313" key="6">
    <source>
        <dbReference type="EMBL" id="KZX22562.1"/>
    </source>
</evidence>
<dbReference type="Proteomes" id="UP000076717">
    <property type="component" value="Unassembled WGS sequence"/>
</dbReference>
<dbReference type="Pfam" id="PF02534">
    <property type="entry name" value="T4SS-DNA_transf"/>
    <property type="match status" value="1"/>
</dbReference>
<reference evidence="6 8" key="1">
    <citation type="submission" date="2015-08" db="EMBL/GenBank/DDBJ databases">
        <title>Draft Genome Sequence of Rathayibacter sp. Strain VKM Ac-2596 Isolated from Leaf Gall Induced by Plant-Parasitic Nematodes.</title>
        <authorList>
            <person name="Vasilenko O.V."/>
            <person name="Starodumova I.P."/>
            <person name="Tarlachkov S.V."/>
            <person name="Dorofeeva L.V."/>
            <person name="Evtushenko L.I."/>
        </authorList>
    </citation>
    <scope>NUCLEOTIDE SEQUENCE [LARGE SCALE GENOMIC DNA]</scope>
    <source>
        <strain evidence="6 8">VKM Ac-2596</strain>
    </source>
</reference>
<dbReference type="PATRIC" id="fig|1671680.3.peg.349"/>
<gene>
    <name evidence="6" type="ORF">ACH61_00329</name>
    <name evidence="7" type="ORF">GSU10_03255</name>
</gene>
<evidence type="ECO:0000256" key="4">
    <source>
        <dbReference type="ARBA" id="ARBA00022989"/>
    </source>
</evidence>
<keyword evidence="5" id="KW-0472">Membrane</keyword>
<organism evidence="6 8">
    <name type="scientific">Rathayibacter tanaceti</name>
    <dbReference type="NCBI Taxonomy" id="1671680"/>
    <lineage>
        <taxon>Bacteria</taxon>
        <taxon>Bacillati</taxon>
        <taxon>Actinomycetota</taxon>
        <taxon>Actinomycetes</taxon>
        <taxon>Micrococcales</taxon>
        <taxon>Microbacteriaceae</taxon>
        <taxon>Rathayibacter</taxon>
    </lineage>
</organism>
<keyword evidence="8" id="KW-1185">Reference proteome</keyword>
<evidence type="ECO:0000256" key="1">
    <source>
        <dbReference type="ARBA" id="ARBA00004651"/>
    </source>
</evidence>
<proteinExistence type="predicted"/>
<keyword evidence="3" id="KW-0812">Transmembrane</keyword>
<dbReference type="AlphaFoldDB" id="A0A166IL72"/>
<evidence type="ECO:0000313" key="7">
    <source>
        <dbReference type="EMBL" id="QHC54761.1"/>
    </source>
</evidence>
<evidence type="ECO:0000256" key="5">
    <source>
        <dbReference type="ARBA" id="ARBA00023136"/>
    </source>
</evidence>
<dbReference type="GO" id="GO:0005886">
    <property type="term" value="C:plasma membrane"/>
    <property type="evidence" value="ECO:0007669"/>
    <property type="project" value="UniProtKB-SubCell"/>
</dbReference>
<dbReference type="PANTHER" id="PTHR37937">
    <property type="entry name" value="CONJUGATIVE TRANSFER: DNA TRANSPORT"/>
    <property type="match status" value="1"/>
</dbReference>
<reference evidence="7" key="3">
    <citation type="submission" date="2019-12" db="EMBL/GenBank/DDBJ databases">
        <title>Complete and Draft Genome Sequences of New Strains and Members of Some Known Species of the Genus Rathayibacter isolated from Plants.</title>
        <authorList>
            <person name="Tarlachkov S.V."/>
            <person name="Starodumova I.P."/>
            <person name="Dorofeeva L.V."/>
            <person name="Prisyazhnaya N.V."/>
            <person name="Leyn S.A."/>
            <person name="Zlamal J.E."/>
            <person name="Elane M.L."/>
            <person name="Osterman A.L."/>
            <person name="Nadler S.A."/>
            <person name="Subbotin S.A."/>
            <person name="Evtushenko L.I."/>
        </authorList>
    </citation>
    <scope>NUCLEOTIDE SEQUENCE</scope>
    <source>
        <strain evidence="7">VKM Ac-2761</strain>
    </source>
</reference>
<comment type="subcellular location">
    <subcellularLocation>
        <location evidence="1">Cell membrane</location>
        <topology evidence="1">Multi-pass membrane protein</topology>
    </subcellularLocation>
</comment>
<name>A0A166IL72_9MICO</name>
<dbReference type="EMBL" id="LIIN01000005">
    <property type="protein sequence ID" value="KZX22562.1"/>
    <property type="molecule type" value="Genomic_DNA"/>
</dbReference>
<keyword evidence="2" id="KW-1003">Cell membrane</keyword>
<dbReference type="EMBL" id="CP047186">
    <property type="protein sequence ID" value="QHC54761.1"/>
    <property type="molecule type" value="Genomic_DNA"/>
</dbReference>
<keyword evidence="4" id="KW-1133">Transmembrane helix</keyword>
<dbReference type="KEGG" id="rte:GSU10_03255"/>